<proteinExistence type="predicted"/>
<dbReference type="EMBL" id="BSPX01000032">
    <property type="protein sequence ID" value="GLT22840.1"/>
    <property type="molecule type" value="Genomic_DNA"/>
</dbReference>
<comment type="caution">
    <text evidence="1">The sequence shown here is derived from an EMBL/GenBank/DDBJ whole genome shotgun (WGS) entry which is preliminary data.</text>
</comment>
<keyword evidence="2" id="KW-1185">Reference proteome</keyword>
<evidence type="ECO:0008006" key="3">
    <source>
        <dbReference type="Google" id="ProtNLM"/>
    </source>
</evidence>
<accession>A0ABQ6FB60</accession>
<organism evidence="1 2">
    <name type="scientific">Zoogloea oryzae</name>
    <dbReference type="NCBI Taxonomy" id="310767"/>
    <lineage>
        <taxon>Bacteria</taxon>
        <taxon>Pseudomonadati</taxon>
        <taxon>Pseudomonadota</taxon>
        <taxon>Betaproteobacteria</taxon>
        <taxon>Rhodocyclales</taxon>
        <taxon>Zoogloeaceae</taxon>
        <taxon>Zoogloea</taxon>
    </lineage>
</organism>
<name>A0ABQ6FB60_9RHOO</name>
<reference evidence="2" key="1">
    <citation type="journal article" date="2019" name="Int. J. Syst. Evol. Microbiol.">
        <title>The Global Catalogue of Microorganisms (GCM) 10K type strain sequencing project: providing services to taxonomists for standard genome sequencing and annotation.</title>
        <authorList>
            <consortium name="The Broad Institute Genomics Platform"/>
            <consortium name="The Broad Institute Genome Sequencing Center for Infectious Disease"/>
            <person name="Wu L."/>
            <person name="Ma J."/>
        </authorList>
    </citation>
    <scope>NUCLEOTIDE SEQUENCE [LARGE SCALE GENOMIC DNA]</scope>
    <source>
        <strain evidence="2">NBRC 102407</strain>
    </source>
</reference>
<sequence>MAILSDDEIRLRLAFETEGGGMLSKLAADVDSLAANAGEAAPKFNALSSEIRSIGQQKIQIDGLQAAMGVSVILCSRRS</sequence>
<evidence type="ECO:0000313" key="2">
    <source>
        <dbReference type="Proteomes" id="UP001157167"/>
    </source>
</evidence>
<evidence type="ECO:0000313" key="1">
    <source>
        <dbReference type="EMBL" id="GLT22840.1"/>
    </source>
</evidence>
<dbReference type="RefSeq" id="WP_284188121.1">
    <property type="nucleotide sequence ID" value="NZ_BSPX01000032.1"/>
</dbReference>
<gene>
    <name evidence="1" type="ORF">GCM10007933_23010</name>
</gene>
<protein>
    <recommendedName>
        <fullName evidence="3">Phage tail tape measure protein</fullName>
    </recommendedName>
</protein>
<dbReference type="Proteomes" id="UP001157167">
    <property type="component" value="Unassembled WGS sequence"/>
</dbReference>